<evidence type="ECO:0000256" key="4">
    <source>
        <dbReference type="SAM" id="MobiDB-lite"/>
    </source>
</evidence>
<dbReference type="InterPro" id="IPR006143">
    <property type="entry name" value="RND_pump_MFP"/>
</dbReference>
<dbReference type="EMBL" id="FNCN01000034">
    <property type="protein sequence ID" value="SDI10887.1"/>
    <property type="molecule type" value="Genomic_DNA"/>
</dbReference>
<keyword evidence="8" id="KW-1185">Reference proteome</keyword>
<dbReference type="SUPFAM" id="SSF111369">
    <property type="entry name" value="HlyD-like secretion proteins"/>
    <property type="match status" value="2"/>
</dbReference>
<sequence length="490" mass="49728">MSRFGARTGVLAVVVAVTVGGGAYLTLRDEPAETSSVRLASAERGTVTSAVSAAGSTADGSRRELAFGSSGKVTRLYVKAGDKVRRGELLARIDSTAAQEAYTQARADYVAAKEALEEPSPAEETSPAAGDPCVPAPKPKASASASRSPMPSPSPSASGSASPRPSTASSSMIGAAGGPAVRAAAHRLDPIRETQAPSPQKPGEEPSAELSVEPVPTVTVTVTATATVTAAVTRSPGPSRPAGISKSASPGAGADRTAADSCPASRARPSASAETASAGAADRLESQLRAAQADLSKAQDQLDGTKIVAPVSGTILSVAGKAGETARTGTFLTLGNLDELQVKAEFTESDVNQLKIGQKAAITLATSPETRHTGTVTRISPTATTTGQLVTYTATISFDKPPRKLMVGQTASVVVTLEEAEGAIYLPVQAVTGRPDGTAVVRLRDGGEKSVRTGVRGDQYVQITQGLSEKDLVVVSDAASGEFPDSGWPE</sequence>
<dbReference type="AlphaFoldDB" id="A0A1G8HWA8"/>
<dbReference type="PRINTS" id="PR01490">
    <property type="entry name" value="RTXTOXIND"/>
</dbReference>
<evidence type="ECO:0000259" key="5">
    <source>
        <dbReference type="Pfam" id="PF25917"/>
    </source>
</evidence>
<dbReference type="NCBIfam" id="TIGR01730">
    <property type="entry name" value="RND_mfp"/>
    <property type="match status" value="1"/>
</dbReference>
<accession>A0A1G8HWA8</accession>
<feature type="domain" description="Multidrug resistance protein MdtA-like barrel-sandwich hybrid" evidence="5">
    <location>
        <begin position="70"/>
        <end position="330"/>
    </location>
</feature>
<evidence type="ECO:0000256" key="3">
    <source>
        <dbReference type="ARBA" id="ARBA00023054"/>
    </source>
</evidence>
<dbReference type="Gene3D" id="2.40.420.20">
    <property type="match status" value="1"/>
</dbReference>
<keyword evidence="3" id="KW-0175">Coiled coil</keyword>
<comment type="similarity">
    <text evidence="2">Belongs to the membrane fusion protein (MFP) (TC 8.A.1) family.</text>
</comment>
<dbReference type="OrthoDB" id="3286702at2"/>
<feature type="region of interest" description="Disordered" evidence="4">
    <location>
        <begin position="115"/>
        <end position="215"/>
    </location>
</feature>
<dbReference type="InterPro" id="IPR050465">
    <property type="entry name" value="UPF0194_transport"/>
</dbReference>
<dbReference type="Proteomes" id="UP000198923">
    <property type="component" value="Unassembled WGS sequence"/>
</dbReference>
<proteinExistence type="inferred from homology"/>
<evidence type="ECO:0000313" key="7">
    <source>
        <dbReference type="EMBL" id="SDI10887.1"/>
    </source>
</evidence>
<evidence type="ECO:0000313" key="8">
    <source>
        <dbReference type="Proteomes" id="UP000198923"/>
    </source>
</evidence>
<feature type="compositionally biased region" description="Low complexity" evidence="4">
    <location>
        <begin position="139"/>
        <end position="183"/>
    </location>
</feature>
<dbReference type="PANTHER" id="PTHR32347">
    <property type="entry name" value="EFFLUX SYSTEM COMPONENT YKNX-RELATED"/>
    <property type="match status" value="1"/>
</dbReference>
<evidence type="ECO:0000256" key="1">
    <source>
        <dbReference type="ARBA" id="ARBA00004196"/>
    </source>
</evidence>
<dbReference type="Pfam" id="PF25954">
    <property type="entry name" value="Beta-barrel_RND_2"/>
    <property type="match status" value="1"/>
</dbReference>
<feature type="compositionally biased region" description="Low complexity" evidence="4">
    <location>
        <begin position="259"/>
        <end position="281"/>
    </location>
</feature>
<dbReference type="Gene3D" id="2.40.50.100">
    <property type="match status" value="1"/>
</dbReference>
<dbReference type="RefSeq" id="WP_093174147.1">
    <property type="nucleotide sequence ID" value="NZ_FNCN01000034.1"/>
</dbReference>
<gene>
    <name evidence="7" type="ORF">SAMN05421505_13432</name>
</gene>
<dbReference type="GO" id="GO:0016020">
    <property type="term" value="C:membrane"/>
    <property type="evidence" value="ECO:0007669"/>
    <property type="project" value="InterPro"/>
</dbReference>
<feature type="region of interest" description="Disordered" evidence="4">
    <location>
        <begin position="229"/>
        <end position="282"/>
    </location>
</feature>
<protein>
    <submittedName>
        <fullName evidence="7">HlyD family secretion protein</fullName>
    </submittedName>
</protein>
<dbReference type="InterPro" id="IPR058625">
    <property type="entry name" value="MdtA-like_BSH"/>
</dbReference>
<name>A0A1G8HWA8_9ACTN</name>
<reference evidence="7 8" key="1">
    <citation type="submission" date="2016-10" db="EMBL/GenBank/DDBJ databases">
        <authorList>
            <person name="de Groot N.N."/>
        </authorList>
    </citation>
    <scope>NUCLEOTIDE SEQUENCE [LARGE SCALE GENOMIC DNA]</scope>
    <source>
        <strain evidence="7 8">CPCC 201354</strain>
    </source>
</reference>
<comment type="subcellular location">
    <subcellularLocation>
        <location evidence="1">Cell envelope</location>
    </subcellularLocation>
</comment>
<organism evidence="7 8">
    <name type="scientific">Sinosporangium album</name>
    <dbReference type="NCBI Taxonomy" id="504805"/>
    <lineage>
        <taxon>Bacteria</taxon>
        <taxon>Bacillati</taxon>
        <taxon>Actinomycetota</taxon>
        <taxon>Actinomycetes</taxon>
        <taxon>Streptosporangiales</taxon>
        <taxon>Streptosporangiaceae</taxon>
        <taxon>Sinosporangium</taxon>
    </lineage>
</organism>
<evidence type="ECO:0000259" key="6">
    <source>
        <dbReference type="Pfam" id="PF25954"/>
    </source>
</evidence>
<dbReference type="Gene3D" id="2.40.30.170">
    <property type="match status" value="1"/>
</dbReference>
<dbReference type="InterPro" id="IPR058792">
    <property type="entry name" value="Beta-barrel_RND_2"/>
</dbReference>
<dbReference type="Pfam" id="PF25917">
    <property type="entry name" value="BSH_RND"/>
    <property type="match status" value="1"/>
</dbReference>
<dbReference type="PANTHER" id="PTHR32347:SF14">
    <property type="entry name" value="EFFLUX SYSTEM COMPONENT YKNX-RELATED"/>
    <property type="match status" value="1"/>
</dbReference>
<feature type="domain" description="CusB-like beta-barrel" evidence="6">
    <location>
        <begin position="342"/>
        <end position="416"/>
    </location>
</feature>
<dbReference type="GO" id="GO:0022857">
    <property type="term" value="F:transmembrane transporter activity"/>
    <property type="evidence" value="ECO:0007669"/>
    <property type="project" value="InterPro"/>
</dbReference>
<dbReference type="STRING" id="504805.SAMN05421505_13432"/>
<dbReference type="GO" id="GO:0030313">
    <property type="term" value="C:cell envelope"/>
    <property type="evidence" value="ECO:0007669"/>
    <property type="project" value="UniProtKB-SubCell"/>
</dbReference>
<evidence type="ECO:0000256" key="2">
    <source>
        <dbReference type="ARBA" id="ARBA00009477"/>
    </source>
</evidence>
<feature type="compositionally biased region" description="Low complexity" evidence="4">
    <location>
        <begin position="118"/>
        <end position="129"/>
    </location>
</feature>